<dbReference type="Proteomes" id="UP000537141">
    <property type="component" value="Unassembled WGS sequence"/>
</dbReference>
<feature type="region of interest" description="Disordered" evidence="1">
    <location>
        <begin position="42"/>
        <end position="96"/>
    </location>
</feature>
<sequence length="96" mass="11442">MEVLTELLPLAHLVKSENTAKDRKQKPKNLRKIEKLYRDNSEVTKEKVGVSSGRWDDEERRSGEDRRLQNKNRGRWLDTREPKDRRQQAKAIFVKI</sequence>
<keyword evidence="3" id="KW-1185">Reference proteome</keyword>
<gene>
    <name evidence="2" type="ORF">HNQ55_002481</name>
</gene>
<name>A0A7X0NI70_9GAMM</name>
<proteinExistence type="predicted"/>
<accession>A0A7X0NI70</accession>
<organism evidence="2 3">
    <name type="scientific">Thalassotalea piscium</name>
    <dbReference type="NCBI Taxonomy" id="1230533"/>
    <lineage>
        <taxon>Bacteria</taxon>
        <taxon>Pseudomonadati</taxon>
        <taxon>Pseudomonadota</taxon>
        <taxon>Gammaproteobacteria</taxon>
        <taxon>Alteromonadales</taxon>
        <taxon>Colwelliaceae</taxon>
        <taxon>Thalassotalea</taxon>
    </lineage>
</organism>
<dbReference type="AlphaFoldDB" id="A0A7X0NI70"/>
<evidence type="ECO:0000256" key="1">
    <source>
        <dbReference type="SAM" id="MobiDB-lite"/>
    </source>
</evidence>
<reference evidence="2 3" key="1">
    <citation type="submission" date="2020-08" db="EMBL/GenBank/DDBJ databases">
        <title>Genomic Encyclopedia of Type Strains, Phase IV (KMG-IV): sequencing the most valuable type-strain genomes for metagenomic binning, comparative biology and taxonomic classification.</title>
        <authorList>
            <person name="Goeker M."/>
        </authorList>
    </citation>
    <scope>NUCLEOTIDE SEQUENCE [LARGE SCALE GENOMIC DNA]</scope>
    <source>
        <strain evidence="2 3">DSM 26287</strain>
    </source>
</reference>
<feature type="compositionally biased region" description="Basic and acidic residues" evidence="1">
    <location>
        <begin position="42"/>
        <end position="68"/>
    </location>
</feature>
<comment type="caution">
    <text evidence="2">The sequence shown here is derived from an EMBL/GenBank/DDBJ whole genome shotgun (WGS) entry which is preliminary data.</text>
</comment>
<feature type="compositionally biased region" description="Basic and acidic residues" evidence="1">
    <location>
        <begin position="75"/>
        <end position="87"/>
    </location>
</feature>
<evidence type="ECO:0000313" key="2">
    <source>
        <dbReference type="EMBL" id="MBB6543957.1"/>
    </source>
</evidence>
<evidence type="ECO:0000313" key="3">
    <source>
        <dbReference type="Proteomes" id="UP000537141"/>
    </source>
</evidence>
<protein>
    <submittedName>
        <fullName evidence="2">Uncharacterized protein</fullName>
    </submittedName>
</protein>
<dbReference type="EMBL" id="JACHHU010000021">
    <property type="protein sequence ID" value="MBB6543957.1"/>
    <property type="molecule type" value="Genomic_DNA"/>
</dbReference>
<dbReference type="RefSeq" id="WP_184424725.1">
    <property type="nucleotide sequence ID" value="NZ_AP027362.1"/>
</dbReference>